<dbReference type="PROSITE" id="PS50893">
    <property type="entry name" value="ABC_TRANSPORTER_2"/>
    <property type="match status" value="1"/>
</dbReference>
<dbReference type="CDD" id="cd03257">
    <property type="entry name" value="ABC_NikE_OppD_transporters"/>
    <property type="match status" value="1"/>
</dbReference>
<dbReference type="GO" id="GO:0005524">
    <property type="term" value="F:ATP binding"/>
    <property type="evidence" value="ECO:0007669"/>
    <property type="project" value="UniProtKB-KW"/>
</dbReference>
<dbReference type="RefSeq" id="WP_345392680.1">
    <property type="nucleotide sequence ID" value="NZ_BAABLA010000011.1"/>
</dbReference>
<keyword evidence="2" id="KW-0813">Transport</keyword>
<keyword evidence="7" id="KW-1185">Reference proteome</keyword>
<dbReference type="NCBIfam" id="TIGR01727">
    <property type="entry name" value="oligo_HPY"/>
    <property type="match status" value="1"/>
</dbReference>
<dbReference type="InterPro" id="IPR003439">
    <property type="entry name" value="ABC_transporter-like_ATP-bd"/>
</dbReference>
<name>A0ABW2C0S9_9PSEU</name>
<dbReference type="PANTHER" id="PTHR43776">
    <property type="entry name" value="TRANSPORT ATP-BINDING PROTEIN"/>
    <property type="match status" value="1"/>
</dbReference>
<dbReference type="InterPro" id="IPR027417">
    <property type="entry name" value="P-loop_NTPase"/>
</dbReference>
<evidence type="ECO:0000256" key="3">
    <source>
        <dbReference type="ARBA" id="ARBA00022741"/>
    </source>
</evidence>
<dbReference type="SMART" id="SM00382">
    <property type="entry name" value="AAA"/>
    <property type="match status" value="1"/>
</dbReference>
<evidence type="ECO:0000259" key="5">
    <source>
        <dbReference type="PROSITE" id="PS50893"/>
    </source>
</evidence>
<dbReference type="InterPro" id="IPR013563">
    <property type="entry name" value="Oligopep_ABC_C"/>
</dbReference>
<evidence type="ECO:0000313" key="6">
    <source>
        <dbReference type="EMBL" id="MFC6868508.1"/>
    </source>
</evidence>
<dbReference type="Pfam" id="PF08352">
    <property type="entry name" value="oligo_HPY"/>
    <property type="match status" value="1"/>
</dbReference>
<organism evidence="6 7">
    <name type="scientific">Haloechinothrix salitolerans</name>
    <dbReference type="NCBI Taxonomy" id="926830"/>
    <lineage>
        <taxon>Bacteria</taxon>
        <taxon>Bacillati</taxon>
        <taxon>Actinomycetota</taxon>
        <taxon>Actinomycetes</taxon>
        <taxon>Pseudonocardiales</taxon>
        <taxon>Pseudonocardiaceae</taxon>
        <taxon>Haloechinothrix</taxon>
    </lineage>
</organism>
<comment type="caution">
    <text evidence="6">The sequence shown here is derived from an EMBL/GenBank/DDBJ whole genome shotgun (WGS) entry which is preliminary data.</text>
</comment>
<dbReference type="InterPro" id="IPR003593">
    <property type="entry name" value="AAA+_ATPase"/>
</dbReference>
<feature type="domain" description="ABC transporter" evidence="5">
    <location>
        <begin position="7"/>
        <end position="250"/>
    </location>
</feature>
<dbReference type="Proteomes" id="UP001596337">
    <property type="component" value="Unassembled WGS sequence"/>
</dbReference>
<evidence type="ECO:0000256" key="1">
    <source>
        <dbReference type="ARBA" id="ARBA00005417"/>
    </source>
</evidence>
<sequence length="321" mass="35314">MTGEPVLRVEHLVKHFPDGHGATVRAVDGVSFTLGAGESLGLVGESGCGKSTLARTVIRLLEPTSGRIVFRGVDITHASKRELRSVRRAMSIVFQDPYASLNPRMRAGEIIAQPLRIQGVWRSGGEERVAELLHTVGLNQQHASRFPHEFSTGQRQRIGIARALALDPELLILDEPVSALDVSIRAQIINLLDRLRTDIGLAYLFIAHDLAAVRQTCDRVAVMHLGTIVETGTREDIYRRPTHPYTQALLSSVPVTDPGLRGRRRRIRLTGELPSAIDPPSGCRFRTRCWKATAHCANETPALIDRNGHPSACFYPELASP</sequence>
<keyword evidence="4 6" id="KW-0067">ATP-binding</keyword>
<dbReference type="Pfam" id="PF00005">
    <property type="entry name" value="ABC_tran"/>
    <property type="match status" value="1"/>
</dbReference>
<dbReference type="PANTHER" id="PTHR43776:SF7">
    <property type="entry name" value="D,D-DIPEPTIDE TRANSPORT ATP-BINDING PROTEIN DDPF-RELATED"/>
    <property type="match status" value="1"/>
</dbReference>
<proteinExistence type="inferred from homology"/>
<gene>
    <name evidence="6" type="ORF">ACFQGD_15305</name>
</gene>
<evidence type="ECO:0000313" key="7">
    <source>
        <dbReference type="Proteomes" id="UP001596337"/>
    </source>
</evidence>
<dbReference type="EMBL" id="JBHSXX010000001">
    <property type="protein sequence ID" value="MFC6868508.1"/>
    <property type="molecule type" value="Genomic_DNA"/>
</dbReference>
<dbReference type="InterPro" id="IPR050319">
    <property type="entry name" value="ABC_transp_ATP-bind"/>
</dbReference>
<reference evidence="7" key="1">
    <citation type="journal article" date="2019" name="Int. J. Syst. Evol. Microbiol.">
        <title>The Global Catalogue of Microorganisms (GCM) 10K type strain sequencing project: providing services to taxonomists for standard genome sequencing and annotation.</title>
        <authorList>
            <consortium name="The Broad Institute Genomics Platform"/>
            <consortium name="The Broad Institute Genome Sequencing Center for Infectious Disease"/>
            <person name="Wu L."/>
            <person name="Ma J."/>
        </authorList>
    </citation>
    <scope>NUCLEOTIDE SEQUENCE [LARGE SCALE GENOMIC DNA]</scope>
    <source>
        <strain evidence="7">KCTC 32255</strain>
    </source>
</reference>
<dbReference type="SUPFAM" id="SSF52540">
    <property type="entry name" value="P-loop containing nucleoside triphosphate hydrolases"/>
    <property type="match status" value="1"/>
</dbReference>
<accession>A0ABW2C0S9</accession>
<comment type="similarity">
    <text evidence="1">Belongs to the ABC transporter superfamily.</text>
</comment>
<dbReference type="Gene3D" id="3.40.50.300">
    <property type="entry name" value="P-loop containing nucleotide triphosphate hydrolases"/>
    <property type="match status" value="1"/>
</dbReference>
<evidence type="ECO:0000256" key="2">
    <source>
        <dbReference type="ARBA" id="ARBA00022448"/>
    </source>
</evidence>
<evidence type="ECO:0000256" key="4">
    <source>
        <dbReference type="ARBA" id="ARBA00022840"/>
    </source>
</evidence>
<keyword evidence="3" id="KW-0547">Nucleotide-binding</keyword>
<protein>
    <submittedName>
        <fullName evidence="6">ABC transporter ATP-binding protein</fullName>
    </submittedName>
</protein>